<dbReference type="InterPro" id="IPR000640">
    <property type="entry name" value="EFG_V-like"/>
</dbReference>
<dbReference type="CDD" id="cd01891">
    <property type="entry name" value="TypA_BipA"/>
    <property type="match status" value="1"/>
</dbReference>
<dbReference type="InterPro" id="IPR004161">
    <property type="entry name" value="EFTu-like_2"/>
</dbReference>
<dbReference type="InterPro" id="IPR005225">
    <property type="entry name" value="Small_GTP-bd"/>
</dbReference>
<dbReference type="GO" id="GO:0005525">
    <property type="term" value="F:GTP binding"/>
    <property type="evidence" value="ECO:0007669"/>
    <property type="project" value="UniProtKB-KW"/>
</dbReference>
<dbReference type="Gene3D" id="3.40.50.300">
    <property type="entry name" value="P-loop containing nucleotide triphosphate hydrolases"/>
    <property type="match status" value="1"/>
</dbReference>
<dbReference type="SUPFAM" id="SSF50447">
    <property type="entry name" value="Translation proteins"/>
    <property type="match status" value="1"/>
</dbReference>
<dbReference type="Gene3D" id="3.30.70.240">
    <property type="match status" value="1"/>
</dbReference>
<dbReference type="PROSITE" id="PS51722">
    <property type="entry name" value="G_TR_2"/>
    <property type="match status" value="1"/>
</dbReference>
<keyword evidence="1" id="KW-0547">Nucleotide-binding</keyword>
<dbReference type="InterPro" id="IPR048876">
    <property type="entry name" value="BipA_C"/>
</dbReference>
<dbReference type="GO" id="GO:0003924">
    <property type="term" value="F:GTPase activity"/>
    <property type="evidence" value="ECO:0007669"/>
    <property type="project" value="InterPro"/>
</dbReference>
<dbReference type="InterPro" id="IPR035651">
    <property type="entry name" value="BipA_V"/>
</dbReference>
<dbReference type="NCBIfam" id="TIGR01394">
    <property type="entry name" value="TypA_BipA"/>
    <property type="match status" value="1"/>
</dbReference>
<dbReference type="InterPro" id="IPR042116">
    <property type="entry name" value="TypA/BipA_C"/>
</dbReference>
<comment type="caution">
    <text evidence="4">The sequence shown here is derived from an EMBL/GenBank/DDBJ whole genome shotgun (WGS) entry which is preliminary data.</text>
</comment>
<dbReference type="PRINTS" id="PR00315">
    <property type="entry name" value="ELONGATNFCT"/>
</dbReference>
<evidence type="ECO:0000256" key="2">
    <source>
        <dbReference type="ARBA" id="ARBA00035722"/>
    </source>
</evidence>
<protein>
    <recommendedName>
        <fullName evidence="2">50S ribosomal subunit assembly factor BipA</fullName>
    </recommendedName>
</protein>
<evidence type="ECO:0000256" key="1">
    <source>
        <dbReference type="ARBA" id="ARBA00023134"/>
    </source>
</evidence>
<dbReference type="FunFam" id="2.40.50.250:FF:000001">
    <property type="entry name" value="GTP-binding protein TypA"/>
    <property type="match status" value="1"/>
</dbReference>
<organism evidence="4 5">
    <name type="scientific">Candidatus Cerribacteria bacterium 'Amazon FNV 2010 28 9'</name>
    <dbReference type="NCBI Taxonomy" id="2081795"/>
    <lineage>
        <taxon>Bacteria</taxon>
        <taxon>Candidatus Cerribacteria</taxon>
    </lineage>
</organism>
<evidence type="ECO:0000313" key="4">
    <source>
        <dbReference type="EMBL" id="PWU22706.1"/>
    </source>
</evidence>
<dbReference type="Pfam" id="PF00009">
    <property type="entry name" value="GTP_EFTU"/>
    <property type="match status" value="1"/>
</dbReference>
<dbReference type="SUPFAM" id="SSF54980">
    <property type="entry name" value="EF-G C-terminal domain-like"/>
    <property type="match status" value="2"/>
</dbReference>
<dbReference type="Proteomes" id="UP000246104">
    <property type="component" value="Unassembled WGS sequence"/>
</dbReference>
<evidence type="ECO:0000313" key="5">
    <source>
        <dbReference type="Proteomes" id="UP000246104"/>
    </source>
</evidence>
<dbReference type="GO" id="GO:1990904">
    <property type="term" value="C:ribonucleoprotein complex"/>
    <property type="evidence" value="ECO:0007669"/>
    <property type="project" value="TreeGrafter"/>
</dbReference>
<dbReference type="InterPro" id="IPR047041">
    <property type="entry name" value="BipA_GTP-bd_dom"/>
</dbReference>
<dbReference type="PANTHER" id="PTHR42908">
    <property type="entry name" value="TRANSLATION ELONGATION FACTOR-RELATED"/>
    <property type="match status" value="1"/>
</dbReference>
<dbReference type="InterPro" id="IPR047042">
    <property type="entry name" value="BipA_II"/>
</dbReference>
<dbReference type="Gene3D" id="2.40.50.250">
    <property type="entry name" value="bipa protein"/>
    <property type="match status" value="1"/>
</dbReference>
<sequence length="609" mass="67373">MQDIRNIAIIAHVDHGKTTLVDGLLKQTHTFRDNQAEMQQTTILDSNDLEREKGITILAKNTAVMYGDTKINIIDTPGHADFGGEVERIINMADGAILLVDAAEGPLPQTKFVLQQALKRRLKLIVVVNKIDKKDADPTGVLHQIENLFLSLVDDESLLEFPVIYAIGRDGKAWHELPSREEMDQPGDLRPLFEQILTTVPSARGDDAAPFQLLISTLERDSYLGKLCIGRINRGIINTGDRVKLVTPEGELGSYAVEKLFVSQGIEKIPVTQAVSGDIVAIAGIKELSIGQTVCNPAHPEALPTIKVTEPTLKITIGPNTSPLAGREGKFLTSRQISERLLKEKETNLGLKIEEQSDGVGFIVSGRGELHLAVLIETMRREGYELEVSKPQVIYKEENGVKMEPFDEVTIDVPDEFVGVIQTELGQRKAMLKELTPNGRGDTRLIFEISERNLLGARTSLLTDTRGTLQMSSIFLEYRPIASEFARLRNGVLIASEAGKSASFGLDNAQQRGTLFIGAGEETYMGMIVGLNSREQDMEVNVNKVKPSTNVRSATKDMMVKLTPPVRYSLEQSLDFLDDDELLEVVPSVLRLRKKFLSPSDRAKMKKKE</sequence>
<keyword evidence="1" id="KW-0342">GTP-binding</keyword>
<dbReference type="InterPro" id="IPR047043">
    <property type="entry name" value="BipA_III"/>
</dbReference>
<dbReference type="SUPFAM" id="SSF52540">
    <property type="entry name" value="P-loop containing nucleoside triphosphate hydrolases"/>
    <property type="match status" value="1"/>
</dbReference>
<dbReference type="InterPro" id="IPR031157">
    <property type="entry name" value="G_TR_CS"/>
</dbReference>
<dbReference type="AlphaFoldDB" id="A0A317JSE2"/>
<dbReference type="Gene3D" id="3.30.70.870">
    <property type="entry name" value="Elongation Factor G (Translational Gtpase), domain 3"/>
    <property type="match status" value="1"/>
</dbReference>
<proteinExistence type="predicted"/>
<dbReference type="InterPro" id="IPR035647">
    <property type="entry name" value="EFG_III/V"/>
</dbReference>
<reference evidence="4 5" key="1">
    <citation type="submission" date="2018-02" db="EMBL/GenBank/DDBJ databases">
        <title>Genomic Reconstructions from Amazon Rainforest and Pasture Soil Reveal Novel Insights into the Physiology of Candidate Phyla in Tropical Sites.</title>
        <authorList>
            <person name="Kroeger M.E."/>
            <person name="Delmont T."/>
            <person name="Eren A.M."/>
            <person name="Guo J."/>
            <person name="Meyer K.M."/>
            <person name="Khan K."/>
            <person name="Rodrigues J.L.M."/>
            <person name="Bohannan B.J.M."/>
            <person name="Tringe S."/>
            <person name="Borges C.D."/>
            <person name="Tiedje J."/>
            <person name="Tsai S.M."/>
            <person name="Nusslein K."/>
        </authorList>
    </citation>
    <scope>NUCLEOTIDE SEQUENCE [LARGE SCALE GENOMIC DNA]</scope>
    <source>
        <strain evidence="4">Amazon FNV 2010 28 9</strain>
    </source>
</reference>
<dbReference type="PROSITE" id="PS00301">
    <property type="entry name" value="G_TR_1"/>
    <property type="match status" value="1"/>
</dbReference>
<dbReference type="CDD" id="cd03710">
    <property type="entry name" value="BipA_TypA_C"/>
    <property type="match status" value="1"/>
</dbReference>
<dbReference type="EMBL" id="PSRQ01000058">
    <property type="protein sequence ID" value="PWU22706.1"/>
    <property type="molecule type" value="Genomic_DNA"/>
</dbReference>
<evidence type="ECO:0000259" key="3">
    <source>
        <dbReference type="PROSITE" id="PS51722"/>
    </source>
</evidence>
<name>A0A317JSE2_9BACT</name>
<dbReference type="Pfam" id="PF00679">
    <property type="entry name" value="EFG_C"/>
    <property type="match status" value="1"/>
</dbReference>
<dbReference type="FunFam" id="3.40.50.300:FF:000055">
    <property type="entry name" value="GTP-binding protein TypA"/>
    <property type="match status" value="1"/>
</dbReference>
<dbReference type="CDD" id="cd03691">
    <property type="entry name" value="BipA_TypA_II"/>
    <property type="match status" value="1"/>
</dbReference>
<dbReference type="Gene3D" id="2.40.30.10">
    <property type="entry name" value="Translation factors"/>
    <property type="match status" value="1"/>
</dbReference>
<dbReference type="GO" id="GO:0005829">
    <property type="term" value="C:cytosol"/>
    <property type="evidence" value="ECO:0007669"/>
    <property type="project" value="TreeGrafter"/>
</dbReference>
<dbReference type="PANTHER" id="PTHR42908:SF8">
    <property type="entry name" value="TR-TYPE G DOMAIN-CONTAINING PROTEIN"/>
    <property type="match status" value="1"/>
</dbReference>
<gene>
    <name evidence="4" type="primary">typA</name>
    <name evidence="4" type="ORF">C5B42_05250</name>
</gene>
<dbReference type="InterPro" id="IPR000795">
    <property type="entry name" value="T_Tr_GTP-bd_dom"/>
</dbReference>
<dbReference type="CDD" id="cd16263">
    <property type="entry name" value="BipA_III"/>
    <property type="match status" value="1"/>
</dbReference>
<dbReference type="Pfam" id="PF03144">
    <property type="entry name" value="GTP_EFTU_D2"/>
    <property type="match status" value="1"/>
</dbReference>
<dbReference type="InterPro" id="IPR006298">
    <property type="entry name" value="BipA"/>
</dbReference>
<dbReference type="NCBIfam" id="TIGR00231">
    <property type="entry name" value="small_GTP"/>
    <property type="match status" value="1"/>
</dbReference>
<dbReference type="FunFam" id="3.30.70.870:FF:000003">
    <property type="entry name" value="GTP-binding protein TypA"/>
    <property type="match status" value="1"/>
</dbReference>
<dbReference type="InterPro" id="IPR027417">
    <property type="entry name" value="P-loop_NTPase"/>
</dbReference>
<accession>A0A317JSE2</accession>
<dbReference type="InterPro" id="IPR009000">
    <property type="entry name" value="Transl_B-barrel_sf"/>
</dbReference>
<dbReference type="Pfam" id="PF21018">
    <property type="entry name" value="BipA_C"/>
    <property type="match status" value="1"/>
</dbReference>
<feature type="domain" description="Tr-type G" evidence="3">
    <location>
        <begin position="2"/>
        <end position="204"/>
    </location>
</feature>
<dbReference type="FunFam" id="3.30.70.240:FF:000002">
    <property type="entry name" value="GTP-binding protein TypA"/>
    <property type="match status" value="1"/>
</dbReference>